<dbReference type="AlphaFoldDB" id="A0A9P0A9C3"/>
<dbReference type="Proteomes" id="UP001152759">
    <property type="component" value="Chromosome 3"/>
</dbReference>
<keyword evidence="1" id="KW-0472">Membrane</keyword>
<sequence length="490" mass="56025">MEKALGIIMLSALLMMHREVTEACMEVKNDTVITYATERRAYFKDGELILKLVIDTTMHYEICQKQYKSDVLGSMFRILNEETFRDNLSDLQTERTKRSPLAFAALGIGAVAWLGFDYVTSQGRIEQLRHEVNTKGAYLKKVIMKDRNEVEQTFIAIRRNLHHITEGNKQLACNVERNVTFMMYQHFLLQEFDDILQSLHSERLTSKIIPPSQITQLIRETNILHDTIYVRKPYLLYQTAKFSANVEEATAEILRGALTIPLLKRKQKVLLSIATKQVGNELKVFQPVYVAESSKMSVEKCHKEGHTYICTDADLARIKMIELTNPILYDDGLIILNKNQVATVQQKKTGALIEVSGIAVCTYEDTPSLTHNNKLYYTQSPAFHVLQDTIDFDVSPFNITLVLATDHVEELNEKIVSFDNASKILHGSHLLLTGLIILVIIAAFIAKKIKQREEKRKRAAKEHIELEDVIIIEEVATTSEKKNGRKFRKI</sequence>
<gene>
    <name evidence="3" type="ORF">BEMITA_LOCUS5974</name>
</gene>
<evidence type="ECO:0000313" key="4">
    <source>
        <dbReference type="Proteomes" id="UP001152759"/>
    </source>
</evidence>
<name>A0A9P0A9C3_BEMTA</name>
<reference evidence="3" key="1">
    <citation type="submission" date="2021-12" db="EMBL/GenBank/DDBJ databases">
        <authorList>
            <person name="King R."/>
        </authorList>
    </citation>
    <scope>NUCLEOTIDE SEQUENCE</scope>
</reference>
<keyword evidence="4" id="KW-1185">Reference proteome</keyword>
<evidence type="ECO:0000256" key="1">
    <source>
        <dbReference type="SAM" id="Phobius"/>
    </source>
</evidence>
<feature type="chain" id="PRO_5040311702" description="Envelope protein" evidence="2">
    <location>
        <begin position="24"/>
        <end position="490"/>
    </location>
</feature>
<protein>
    <recommendedName>
        <fullName evidence="5">Envelope protein</fullName>
    </recommendedName>
</protein>
<feature type="transmembrane region" description="Helical" evidence="1">
    <location>
        <begin position="424"/>
        <end position="446"/>
    </location>
</feature>
<organism evidence="3 4">
    <name type="scientific">Bemisia tabaci</name>
    <name type="common">Sweetpotato whitefly</name>
    <name type="synonym">Aleurodes tabaci</name>
    <dbReference type="NCBI Taxonomy" id="7038"/>
    <lineage>
        <taxon>Eukaryota</taxon>
        <taxon>Metazoa</taxon>
        <taxon>Ecdysozoa</taxon>
        <taxon>Arthropoda</taxon>
        <taxon>Hexapoda</taxon>
        <taxon>Insecta</taxon>
        <taxon>Pterygota</taxon>
        <taxon>Neoptera</taxon>
        <taxon>Paraneoptera</taxon>
        <taxon>Hemiptera</taxon>
        <taxon>Sternorrhyncha</taxon>
        <taxon>Aleyrodoidea</taxon>
        <taxon>Aleyrodidae</taxon>
        <taxon>Aleyrodinae</taxon>
        <taxon>Bemisia</taxon>
    </lineage>
</organism>
<dbReference type="EMBL" id="OU963864">
    <property type="protein sequence ID" value="CAH0386910.1"/>
    <property type="molecule type" value="Genomic_DNA"/>
</dbReference>
<evidence type="ECO:0000313" key="3">
    <source>
        <dbReference type="EMBL" id="CAH0386910.1"/>
    </source>
</evidence>
<feature type="signal peptide" evidence="2">
    <location>
        <begin position="1"/>
        <end position="23"/>
    </location>
</feature>
<evidence type="ECO:0008006" key="5">
    <source>
        <dbReference type="Google" id="ProtNLM"/>
    </source>
</evidence>
<proteinExistence type="predicted"/>
<keyword evidence="1" id="KW-1133">Transmembrane helix</keyword>
<evidence type="ECO:0000256" key="2">
    <source>
        <dbReference type="SAM" id="SignalP"/>
    </source>
</evidence>
<keyword evidence="2" id="KW-0732">Signal</keyword>
<accession>A0A9P0A9C3</accession>
<keyword evidence="1" id="KW-0812">Transmembrane</keyword>